<feature type="domain" description="HTH gntR-type" evidence="5">
    <location>
        <begin position="28"/>
        <end position="95"/>
    </location>
</feature>
<protein>
    <submittedName>
        <fullName evidence="6">Transcriptional regulator, GntR family</fullName>
    </submittedName>
</protein>
<dbReference type="PRINTS" id="PR00035">
    <property type="entry name" value="HTHGNTR"/>
</dbReference>
<dbReference type="SMART" id="SM00345">
    <property type="entry name" value="HTH_GNTR"/>
    <property type="match status" value="1"/>
</dbReference>
<dbReference type="InParanoid" id="E3J852"/>
<reference evidence="6 7" key="1">
    <citation type="submission" date="2010-10" db="EMBL/GenBank/DDBJ databases">
        <title>Complete sequence of Frankia sp. EuI1c.</title>
        <authorList>
            <consortium name="US DOE Joint Genome Institute"/>
            <person name="Lucas S."/>
            <person name="Copeland A."/>
            <person name="Lapidus A."/>
            <person name="Cheng J.-F."/>
            <person name="Bruce D."/>
            <person name="Goodwin L."/>
            <person name="Pitluck S."/>
            <person name="Chertkov O."/>
            <person name="Detter J.C."/>
            <person name="Han C."/>
            <person name="Tapia R."/>
            <person name="Land M."/>
            <person name="Hauser L."/>
            <person name="Jeffries C."/>
            <person name="Kyrpides N."/>
            <person name="Ivanova N."/>
            <person name="Mikhailova N."/>
            <person name="Beauchemin N."/>
            <person name="Sen A."/>
            <person name="Sur S.A."/>
            <person name="Gtari M."/>
            <person name="Wall L."/>
            <person name="Tisa L."/>
            <person name="Woyke T."/>
        </authorList>
    </citation>
    <scope>NUCLEOTIDE SEQUENCE [LARGE SCALE GENOMIC DNA]</scope>
    <source>
        <strain evidence="7">DSM 45817 / CECT 9037 / EuI1c</strain>
    </source>
</reference>
<evidence type="ECO:0000256" key="2">
    <source>
        <dbReference type="ARBA" id="ARBA00023125"/>
    </source>
</evidence>
<dbReference type="SMART" id="SM00895">
    <property type="entry name" value="FCD"/>
    <property type="match status" value="1"/>
</dbReference>
<sequence>MPPNRRTATAVSPLSHHAPGKRSVVDRRSSGSQVADHIRGLIFAGTLRQGDHVRQDEIAEELGVSRIPVREAMIALESEGWISIEPHRGAFVHGLDLNSVRDHYALLGQLYGLAAERATERGDEDGIEALAAAERALRDAEDPEDILHANEAYLRQIFAMAHSPRLSSFGRLMTGVIPGNFFALVPGTIQPQKRGIAAVNRAIKAGNGVKASQEFVRMLRGHGDLVVDLLQSRNILWAPEN</sequence>
<organism evidence="6 7">
    <name type="scientific">Pseudofrankia inefficax (strain DSM 45817 / CECT 9037 / DDB 130130 / EuI1c)</name>
    <name type="common">Frankia inefficax</name>
    <dbReference type="NCBI Taxonomy" id="298654"/>
    <lineage>
        <taxon>Bacteria</taxon>
        <taxon>Bacillati</taxon>
        <taxon>Actinomycetota</taxon>
        <taxon>Actinomycetes</taxon>
        <taxon>Frankiales</taxon>
        <taxon>Frankiaceae</taxon>
        <taxon>Pseudofrankia</taxon>
    </lineage>
</organism>
<keyword evidence="7" id="KW-1185">Reference proteome</keyword>
<dbReference type="InterPro" id="IPR036390">
    <property type="entry name" value="WH_DNA-bd_sf"/>
</dbReference>
<dbReference type="Pfam" id="PF07729">
    <property type="entry name" value="FCD"/>
    <property type="match status" value="1"/>
</dbReference>
<dbReference type="InterPro" id="IPR011711">
    <property type="entry name" value="GntR_C"/>
</dbReference>
<dbReference type="PROSITE" id="PS50949">
    <property type="entry name" value="HTH_GNTR"/>
    <property type="match status" value="1"/>
</dbReference>
<feature type="region of interest" description="Disordered" evidence="4">
    <location>
        <begin position="1"/>
        <end position="31"/>
    </location>
</feature>
<dbReference type="CDD" id="cd07377">
    <property type="entry name" value="WHTH_GntR"/>
    <property type="match status" value="1"/>
</dbReference>
<gene>
    <name evidence="6" type="ordered locus">FraEuI1c_5257</name>
</gene>
<name>E3J852_PSEI1</name>
<evidence type="ECO:0000259" key="5">
    <source>
        <dbReference type="PROSITE" id="PS50949"/>
    </source>
</evidence>
<keyword evidence="1" id="KW-0805">Transcription regulation</keyword>
<proteinExistence type="predicted"/>
<evidence type="ECO:0000256" key="1">
    <source>
        <dbReference type="ARBA" id="ARBA00023015"/>
    </source>
</evidence>
<keyword evidence="3" id="KW-0804">Transcription</keyword>
<feature type="compositionally biased region" description="Polar residues" evidence="4">
    <location>
        <begin position="1"/>
        <end position="12"/>
    </location>
</feature>
<evidence type="ECO:0000313" key="6">
    <source>
        <dbReference type="EMBL" id="ADP83245.1"/>
    </source>
</evidence>
<dbReference type="OrthoDB" id="3570892at2"/>
<dbReference type="GO" id="GO:0003677">
    <property type="term" value="F:DNA binding"/>
    <property type="evidence" value="ECO:0007669"/>
    <property type="project" value="UniProtKB-KW"/>
</dbReference>
<dbReference type="PANTHER" id="PTHR43537">
    <property type="entry name" value="TRANSCRIPTIONAL REGULATOR, GNTR FAMILY"/>
    <property type="match status" value="1"/>
</dbReference>
<dbReference type="SUPFAM" id="SSF48008">
    <property type="entry name" value="GntR ligand-binding domain-like"/>
    <property type="match status" value="1"/>
</dbReference>
<dbReference type="InterPro" id="IPR036388">
    <property type="entry name" value="WH-like_DNA-bd_sf"/>
</dbReference>
<dbReference type="eggNOG" id="COG1802">
    <property type="taxonomic scope" value="Bacteria"/>
</dbReference>
<dbReference type="InterPro" id="IPR000524">
    <property type="entry name" value="Tscrpt_reg_HTH_GntR"/>
</dbReference>
<dbReference type="RefSeq" id="WP_013426363.1">
    <property type="nucleotide sequence ID" value="NC_014666.1"/>
</dbReference>
<evidence type="ECO:0000256" key="4">
    <source>
        <dbReference type="SAM" id="MobiDB-lite"/>
    </source>
</evidence>
<dbReference type="Proteomes" id="UP000002484">
    <property type="component" value="Chromosome"/>
</dbReference>
<dbReference type="Gene3D" id="1.20.120.530">
    <property type="entry name" value="GntR ligand-binding domain-like"/>
    <property type="match status" value="1"/>
</dbReference>
<dbReference type="Pfam" id="PF00392">
    <property type="entry name" value="GntR"/>
    <property type="match status" value="1"/>
</dbReference>
<dbReference type="PANTHER" id="PTHR43537:SF45">
    <property type="entry name" value="GNTR FAMILY REGULATORY PROTEIN"/>
    <property type="match status" value="1"/>
</dbReference>
<dbReference type="InterPro" id="IPR008920">
    <property type="entry name" value="TF_FadR/GntR_C"/>
</dbReference>
<dbReference type="EMBL" id="CP002299">
    <property type="protein sequence ID" value="ADP83245.1"/>
    <property type="molecule type" value="Genomic_DNA"/>
</dbReference>
<dbReference type="Gene3D" id="1.10.10.10">
    <property type="entry name" value="Winged helix-like DNA-binding domain superfamily/Winged helix DNA-binding domain"/>
    <property type="match status" value="1"/>
</dbReference>
<dbReference type="SUPFAM" id="SSF46785">
    <property type="entry name" value="Winged helix' DNA-binding domain"/>
    <property type="match status" value="1"/>
</dbReference>
<dbReference type="STRING" id="298654.FraEuI1c_5257"/>
<evidence type="ECO:0000256" key="3">
    <source>
        <dbReference type="ARBA" id="ARBA00023163"/>
    </source>
</evidence>
<dbReference type="HOGENOM" id="CLU_017584_5_4_11"/>
<keyword evidence="2" id="KW-0238">DNA-binding</keyword>
<dbReference type="AlphaFoldDB" id="E3J852"/>
<accession>E3J852</accession>
<dbReference type="GO" id="GO:0003700">
    <property type="term" value="F:DNA-binding transcription factor activity"/>
    <property type="evidence" value="ECO:0007669"/>
    <property type="project" value="InterPro"/>
</dbReference>
<dbReference type="KEGG" id="fri:FraEuI1c_5257"/>
<evidence type="ECO:0000313" key="7">
    <source>
        <dbReference type="Proteomes" id="UP000002484"/>
    </source>
</evidence>